<accession>A0AAD7RIK0</accession>
<comment type="caution">
    <text evidence="1">The sequence shown here is derived from an EMBL/GenBank/DDBJ whole genome shotgun (WGS) entry which is preliminary data.</text>
</comment>
<evidence type="ECO:0000313" key="2">
    <source>
        <dbReference type="Proteomes" id="UP001221898"/>
    </source>
</evidence>
<keyword evidence="2" id="KW-1185">Reference proteome</keyword>
<dbReference type="EMBL" id="JAINUG010000265">
    <property type="protein sequence ID" value="KAJ8384745.1"/>
    <property type="molecule type" value="Genomic_DNA"/>
</dbReference>
<dbReference type="Proteomes" id="UP001221898">
    <property type="component" value="Unassembled WGS sequence"/>
</dbReference>
<sequence>MAGCTISPLAFTMAMEVIIRASNNIGLYGHGALELPVSSLTEEYKCTKVRLNMILTESQDGMIQRLPQTGNWEEVDAI</sequence>
<reference evidence="1" key="1">
    <citation type="journal article" date="2023" name="Science">
        <title>Genome structures resolve the early diversification of teleost fishes.</title>
        <authorList>
            <person name="Parey E."/>
            <person name="Louis A."/>
            <person name="Montfort J."/>
            <person name="Bouchez O."/>
            <person name="Roques C."/>
            <person name="Iampietro C."/>
            <person name="Lluch J."/>
            <person name="Castinel A."/>
            <person name="Donnadieu C."/>
            <person name="Desvignes T."/>
            <person name="Floi Bucao C."/>
            <person name="Jouanno E."/>
            <person name="Wen M."/>
            <person name="Mejri S."/>
            <person name="Dirks R."/>
            <person name="Jansen H."/>
            <person name="Henkel C."/>
            <person name="Chen W.J."/>
            <person name="Zahm M."/>
            <person name="Cabau C."/>
            <person name="Klopp C."/>
            <person name="Thompson A.W."/>
            <person name="Robinson-Rechavi M."/>
            <person name="Braasch I."/>
            <person name="Lecointre G."/>
            <person name="Bobe J."/>
            <person name="Postlethwait J.H."/>
            <person name="Berthelot C."/>
            <person name="Roest Crollius H."/>
            <person name="Guiguen Y."/>
        </authorList>
    </citation>
    <scope>NUCLEOTIDE SEQUENCE</scope>
    <source>
        <strain evidence="1">NC1722</strain>
    </source>
</reference>
<gene>
    <name evidence="1" type="ORF">AAFF_G00198310</name>
</gene>
<protein>
    <submittedName>
        <fullName evidence="1">Uncharacterized protein</fullName>
    </submittedName>
</protein>
<proteinExistence type="predicted"/>
<evidence type="ECO:0000313" key="1">
    <source>
        <dbReference type="EMBL" id="KAJ8384745.1"/>
    </source>
</evidence>
<organism evidence="1 2">
    <name type="scientific">Aldrovandia affinis</name>
    <dbReference type="NCBI Taxonomy" id="143900"/>
    <lineage>
        <taxon>Eukaryota</taxon>
        <taxon>Metazoa</taxon>
        <taxon>Chordata</taxon>
        <taxon>Craniata</taxon>
        <taxon>Vertebrata</taxon>
        <taxon>Euteleostomi</taxon>
        <taxon>Actinopterygii</taxon>
        <taxon>Neopterygii</taxon>
        <taxon>Teleostei</taxon>
        <taxon>Notacanthiformes</taxon>
        <taxon>Halosauridae</taxon>
        <taxon>Aldrovandia</taxon>
    </lineage>
</organism>
<name>A0AAD7RIK0_9TELE</name>
<dbReference type="AlphaFoldDB" id="A0AAD7RIK0"/>